<dbReference type="GO" id="GO:0046872">
    <property type="term" value="F:metal ion binding"/>
    <property type="evidence" value="ECO:0007669"/>
    <property type="project" value="UniProtKB-KW"/>
</dbReference>
<keyword evidence="7" id="KW-1185">Reference proteome</keyword>
<reference evidence="6 7" key="1">
    <citation type="submission" date="2009-01" db="EMBL/GenBank/DDBJ databases">
        <title>Complete sequence of chromosome of Methylobacterium nodulans ORS 2060.</title>
        <authorList>
            <consortium name="US DOE Joint Genome Institute"/>
            <person name="Lucas S."/>
            <person name="Copeland A."/>
            <person name="Lapidus A."/>
            <person name="Glavina del Rio T."/>
            <person name="Dalin E."/>
            <person name="Tice H."/>
            <person name="Bruce D."/>
            <person name="Goodwin L."/>
            <person name="Pitluck S."/>
            <person name="Sims D."/>
            <person name="Brettin T."/>
            <person name="Detter J.C."/>
            <person name="Han C."/>
            <person name="Larimer F."/>
            <person name="Land M."/>
            <person name="Hauser L."/>
            <person name="Kyrpides N."/>
            <person name="Ivanova N."/>
            <person name="Marx C.J."/>
            <person name="Richardson P."/>
        </authorList>
    </citation>
    <scope>NUCLEOTIDE SEQUENCE [LARGE SCALE GENOMIC DNA]</scope>
    <source>
        <strain evidence="7">LMG 21967 / CNCM I-2342 / ORS 2060</strain>
    </source>
</reference>
<keyword evidence="3 4" id="KW-0408">Iron</keyword>
<name>B8IHH2_METNO</name>
<dbReference type="Gene3D" id="1.10.760.10">
    <property type="entry name" value="Cytochrome c-like domain"/>
    <property type="match status" value="1"/>
</dbReference>
<dbReference type="Pfam" id="PF13442">
    <property type="entry name" value="Cytochrome_CBB3"/>
    <property type="match status" value="1"/>
</dbReference>
<evidence type="ECO:0000256" key="1">
    <source>
        <dbReference type="ARBA" id="ARBA00022617"/>
    </source>
</evidence>
<dbReference type="PANTHER" id="PTHR40394:SF2">
    <property type="entry name" value="QUINOL:CYTOCHROME C OXIDOREDUCTASE MEMBRANE PROTEIN"/>
    <property type="match status" value="1"/>
</dbReference>
<proteinExistence type="predicted"/>
<dbReference type="GO" id="GO:0009055">
    <property type="term" value="F:electron transfer activity"/>
    <property type="evidence" value="ECO:0007669"/>
    <property type="project" value="InterPro"/>
</dbReference>
<sequence>MRRAVLLAAALLAGCQDQSLFQQKRYDAYAPSTIWLDGTSAQPLPAGTVAEGDLARDAALRVQPEVTPALLRLGRDRYDVFCSPCHGYDGDGHGMIVQRGFPPPPSYHSERLRAAPATHFVDVITNGYGVMYSYAARVPPAERWAIAAYIRALQLSRHATLAEAPEASGRLP</sequence>
<evidence type="ECO:0000259" key="5">
    <source>
        <dbReference type="PROSITE" id="PS51007"/>
    </source>
</evidence>
<dbReference type="PROSITE" id="PS51257">
    <property type="entry name" value="PROKAR_LIPOPROTEIN"/>
    <property type="match status" value="1"/>
</dbReference>
<evidence type="ECO:0000256" key="3">
    <source>
        <dbReference type="ARBA" id="ARBA00023004"/>
    </source>
</evidence>
<dbReference type="SUPFAM" id="SSF46626">
    <property type="entry name" value="Cytochrome c"/>
    <property type="match status" value="1"/>
</dbReference>
<dbReference type="RefSeq" id="WP_015933200.1">
    <property type="nucleotide sequence ID" value="NC_011894.1"/>
</dbReference>
<accession>B8IHH2</accession>
<dbReference type="AlphaFoldDB" id="B8IHH2"/>
<evidence type="ECO:0000256" key="2">
    <source>
        <dbReference type="ARBA" id="ARBA00022723"/>
    </source>
</evidence>
<dbReference type="PANTHER" id="PTHR40394">
    <property type="entry name" value="LIPOPROTEIN-RELATED"/>
    <property type="match status" value="1"/>
</dbReference>
<protein>
    <recommendedName>
        <fullName evidence="5">Cytochrome c domain-containing protein</fullName>
    </recommendedName>
</protein>
<dbReference type="KEGG" id="mno:Mnod_6890"/>
<dbReference type="STRING" id="460265.Mnod_6890"/>
<feature type="domain" description="Cytochrome c" evidence="5">
    <location>
        <begin position="69"/>
        <end position="154"/>
    </location>
</feature>
<dbReference type="PROSITE" id="PS51007">
    <property type="entry name" value="CYTC"/>
    <property type="match status" value="1"/>
</dbReference>
<gene>
    <name evidence="6" type="ordered locus">Mnod_6890</name>
</gene>
<dbReference type="eggNOG" id="COG2010">
    <property type="taxonomic scope" value="Bacteria"/>
</dbReference>
<organism evidence="6 7">
    <name type="scientific">Methylobacterium nodulans (strain LMG 21967 / CNCM I-2342 / ORS 2060)</name>
    <dbReference type="NCBI Taxonomy" id="460265"/>
    <lineage>
        <taxon>Bacteria</taxon>
        <taxon>Pseudomonadati</taxon>
        <taxon>Pseudomonadota</taxon>
        <taxon>Alphaproteobacteria</taxon>
        <taxon>Hyphomicrobiales</taxon>
        <taxon>Methylobacteriaceae</taxon>
        <taxon>Methylobacterium</taxon>
    </lineage>
</organism>
<evidence type="ECO:0000313" key="7">
    <source>
        <dbReference type="Proteomes" id="UP000008207"/>
    </source>
</evidence>
<dbReference type="EMBL" id="CP001349">
    <property type="protein sequence ID" value="ACL61635.1"/>
    <property type="molecule type" value="Genomic_DNA"/>
</dbReference>
<dbReference type="Proteomes" id="UP000008207">
    <property type="component" value="Chromosome"/>
</dbReference>
<evidence type="ECO:0000313" key="6">
    <source>
        <dbReference type="EMBL" id="ACL61635.1"/>
    </source>
</evidence>
<dbReference type="HOGENOM" id="CLU_088548_1_0_5"/>
<evidence type="ECO:0000256" key="4">
    <source>
        <dbReference type="PROSITE-ProRule" id="PRU00433"/>
    </source>
</evidence>
<keyword evidence="1 4" id="KW-0349">Heme</keyword>
<dbReference type="InterPro" id="IPR036909">
    <property type="entry name" value="Cyt_c-like_dom_sf"/>
</dbReference>
<dbReference type="GO" id="GO:0020037">
    <property type="term" value="F:heme binding"/>
    <property type="evidence" value="ECO:0007669"/>
    <property type="project" value="InterPro"/>
</dbReference>
<keyword evidence="2 4" id="KW-0479">Metal-binding</keyword>
<dbReference type="InterPro" id="IPR009056">
    <property type="entry name" value="Cyt_c-like_dom"/>
</dbReference>